<gene>
    <name evidence="5" type="ORF">MNBD_GAMMA16-42</name>
</gene>
<dbReference type="EMBL" id="UOFO01000089">
    <property type="protein sequence ID" value="VAW86266.1"/>
    <property type="molecule type" value="Genomic_DNA"/>
</dbReference>
<reference evidence="5" key="1">
    <citation type="submission" date="2018-06" db="EMBL/GenBank/DDBJ databases">
        <authorList>
            <person name="Zhirakovskaya E."/>
        </authorList>
    </citation>
    <scope>NUCLEOTIDE SEQUENCE</scope>
</reference>
<dbReference type="AlphaFoldDB" id="A0A3B1A0A4"/>
<dbReference type="GO" id="GO:0005524">
    <property type="term" value="F:ATP binding"/>
    <property type="evidence" value="ECO:0007669"/>
    <property type="project" value="UniProtKB-KW"/>
</dbReference>
<evidence type="ECO:0000313" key="5">
    <source>
        <dbReference type="EMBL" id="VAW86266.1"/>
    </source>
</evidence>
<feature type="domain" description="ABC transporter" evidence="4">
    <location>
        <begin position="2"/>
        <end position="252"/>
    </location>
</feature>
<dbReference type="PANTHER" id="PTHR19211:SF96">
    <property type="entry name" value="ATP-BINDING PROTEIN YBIT-RELATED"/>
    <property type="match status" value="1"/>
</dbReference>
<keyword evidence="1" id="KW-0677">Repeat</keyword>
<evidence type="ECO:0000256" key="3">
    <source>
        <dbReference type="ARBA" id="ARBA00022840"/>
    </source>
</evidence>
<dbReference type="SMART" id="SM00382">
    <property type="entry name" value="AAA"/>
    <property type="match status" value="2"/>
</dbReference>
<dbReference type="CDD" id="cd03221">
    <property type="entry name" value="ABCF_EF-3"/>
    <property type="match status" value="2"/>
</dbReference>
<dbReference type="Pfam" id="PF12848">
    <property type="entry name" value="ABC_tran_Xtn"/>
    <property type="match status" value="1"/>
</dbReference>
<dbReference type="FunFam" id="3.40.50.300:FF:000070">
    <property type="entry name" value="Putative ABC transporter ATP-binding component"/>
    <property type="match status" value="1"/>
</dbReference>
<dbReference type="InterPro" id="IPR032781">
    <property type="entry name" value="ABC_tran_Xtn"/>
</dbReference>
<dbReference type="Pfam" id="PF00005">
    <property type="entry name" value="ABC_tran"/>
    <property type="match status" value="2"/>
</dbReference>
<dbReference type="InterPro" id="IPR050611">
    <property type="entry name" value="ABCF"/>
</dbReference>
<sequence length="530" mass="59564">MLSTANITMQFGAKPLFENVSVKFGQGNSYGLIGANGCGKSTFMKILGGDLEPSGGTVSKDVNERIGKLRQDQFAFEDYSVIDTVIMGHAELWEIKKERDRIYSLPEMSEEDGMKVADLEADFAEMDGYSAEPRAGELLLGLEIPTEQHDGPMSAIAPGWKLRVLLAQALFSDPDIMLLDEPTNNLDINTIRWLEEVLNQRNCTMIIISHDRHFLNSVCTHMADLDYGELRIYPGNYDEYMLASTQARERQYADNAKKKAQISELQAFVARFSANASKAKQATSRARRMEKIQLDEIKPSSRVNPFLRFDQDKKLHRQALEIKSISKKFDDEPLFSNLKLSLEVGERLAIIGPNGIGKSTLLKILINEIEPDAGTIKWSENSNIGYCAQDHGEDFKEDMNLFDWMGQWGQAGDDEQAIRGILGRLLFSRDETSKSVKVISGGEQGRMLFGKLMLQKPNMLVMDEPTNHLDMESIESLNMALENYPGTLIFVSHDREFVSSLATRIIELTPSGVVDFMGNYDDYLHKQGVE</sequence>
<dbReference type="SUPFAM" id="SSF52540">
    <property type="entry name" value="P-loop containing nucleoside triphosphate hydrolases"/>
    <property type="match status" value="2"/>
</dbReference>
<keyword evidence="2" id="KW-0547">Nucleotide-binding</keyword>
<name>A0A3B1A0A4_9ZZZZ</name>
<evidence type="ECO:0000256" key="2">
    <source>
        <dbReference type="ARBA" id="ARBA00022741"/>
    </source>
</evidence>
<feature type="domain" description="ABC transporter" evidence="4">
    <location>
        <begin position="320"/>
        <end position="529"/>
    </location>
</feature>
<accession>A0A3B1A0A4</accession>
<keyword evidence="3" id="KW-0067">ATP-binding</keyword>
<evidence type="ECO:0000259" key="4">
    <source>
        <dbReference type="PROSITE" id="PS50893"/>
    </source>
</evidence>
<dbReference type="FunFam" id="3.40.50.300:FF:000011">
    <property type="entry name" value="Putative ABC transporter ATP-binding component"/>
    <property type="match status" value="1"/>
</dbReference>
<organism evidence="5">
    <name type="scientific">hydrothermal vent metagenome</name>
    <dbReference type="NCBI Taxonomy" id="652676"/>
    <lineage>
        <taxon>unclassified sequences</taxon>
        <taxon>metagenomes</taxon>
        <taxon>ecological metagenomes</taxon>
    </lineage>
</organism>
<dbReference type="InterPro" id="IPR003593">
    <property type="entry name" value="AAA+_ATPase"/>
</dbReference>
<dbReference type="PROSITE" id="PS50893">
    <property type="entry name" value="ABC_TRANSPORTER_2"/>
    <property type="match status" value="2"/>
</dbReference>
<proteinExistence type="predicted"/>
<dbReference type="InterPro" id="IPR027417">
    <property type="entry name" value="P-loop_NTPase"/>
</dbReference>
<dbReference type="NCBIfam" id="NF011646">
    <property type="entry name" value="PRK15064.1"/>
    <property type="match status" value="1"/>
</dbReference>
<dbReference type="PANTHER" id="PTHR19211">
    <property type="entry name" value="ATP-BINDING TRANSPORT PROTEIN-RELATED"/>
    <property type="match status" value="1"/>
</dbReference>
<dbReference type="Gene3D" id="3.40.50.300">
    <property type="entry name" value="P-loop containing nucleotide triphosphate hydrolases"/>
    <property type="match status" value="2"/>
</dbReference>
<evidence type="ECO:0000256" key="1">
    <source>
        <dbReference type="ARBA" id="ARBA00022737"/>
    </source>
</evidence>
<dbReference type="InterPro" id="IPR003439">
    <property type="entry name" value="ABC_transporter-like_ATP-bd"/>
</dbReference>
<protein>
    <submittedName>
        <fullName evidence="5">Bis-ABC ATPase YbiT</fullName>
    </submittedName>
</protein>
<dbReference type="GO" id="GO:0016887">
    <property type="term" value="F:ATP hydrolysis activity"/>
    <property type="evidence" value="ECO:0007669"/>
    <property type="project" value="InterPro"/>
</dbReference>